<protein>
    <submittedName>
        <fullName evidence="2">GNAT family N-acetyltransferase</fullName>
    </submittedName>
</protein>
<evidence type="ECO:0000259" key="1">
    <source>
        <dbReference type="PROSITE" id="PS51186"/>
    </source>
</evidence>
<dbReference type="EMBL" id="JABBXH010000004">
    <property type="protein sequence ID" value="NMP32574.1"/>
    <property type="molecule type" value="Genomic_DNA"/>
</dbReference>
<dbReference type="Proteomes" id="UP000568664">
    <property type="component" value="Unassembled WGS sequence"/>
</dbReference>
<accession>A0A7Y0LDJ2</accession>
<dbReference type="PROSITE" id="PS51186">
    <property type="entry name" value="GNAT"/>
    <property type="match status" value="1"/>
</dbReference>
<dbReference type="Pfam" id="PF13508">
    <property type="entry name" value="Acetyltransf_7"/>
    <property type="match status" value="1"/>
</dbReference>
<dbReference type="GO" id="GO:0016747">
    <property type="term" value="F:acyltransferase activity, transferring groups other than amino-acyl groups"/>
    <property type="evidence" value="ECO:0007669"/>
    <property type="project" value="InterPro"/>
</dbReference>
<dbReference type="Gene3D" id="3.40.630.30">
    <property type="match status" value="1"/>
</dbReference>
<evidence type="ECO:0000313" key="3">
    <source>
        <dbReference type="Proteomes" id="UP000568664"/>
    </source>
</evidence>
<dbReference type="RefSeq" id="WP_169075897.1">
    <property type="nucleotide sequence ID" value="NZ_JABBXH010000004.1"/>
</dbReference>
<sequence>MQFNYVKTHDKKQVKAFYKAQGYSAGLKGYDHLFVVMDNQQVIACAIVSLIESNSTQALLHGVVVDKNYLRQNIATKLINFAANQLPRQVVQLVCFSHVKLKHLYLKSHFVEAKCNELINTLDSRFKAYQSKQPELAVFRRSLT</sequence>
<feature type="domain" description="N-acetyltransferase" evidence="1">
    <location>
        <begin position="1"/>
        <end position="144"/>
    </location>
</feature>
<reference evidence="2 3" key="1">
    <citation type="submission" date="2020-04" db="EMBL/GenBank/DDBJ databases">
        <title>Thalassotalea sp. M1531, isolated from the surface of marine red alga.</title>
        <authorList>
            <person name="Pang L."/>
            <person name="Lu D.-C."/>
        </authorList>
    </citation>
    <scope>NUCLEOTIDE SEQUENCE [LARGE SCALE GENOMIC DNA]</scope>
    <source>
        <strain evidence="2 3">M1531</strain>
    </source>
</reference>
<dbReference type="InterPro" id="IPR016181">
    <property type="entry name" value="Acyl_CoA_acyltransferase"/>
</dbReference>
<comment type="caution">
    <text evidence="2">The sequence shown here is derived from an EMBL/GenBank/DDBJ whole genome shotgun (WGS) entry which is preliminary data.</text>
</comment>
<gene>
    <name evidence="2" type="ORF">HII17_13490</name>
</gene>
<dbReference type="CDD" id="cd04301">
    <property type="entry name" value="NAT_SF"/>
    <property type="match status" value="1"/>
</dbReference>
<keyword evidence="3" id="KW-1185">Reference proteome</keyword>
<proteinExistence type="predicted"/>
<dbReference type="SUPFAM" id="SSF55729">
    <property type="entry name" value="Acyl-CoA N-acyltransferases (Nat)"/>
    <property type="match status" value="1"/>
</dbReference>
<dbReference type="InterPro" id="IPR000182">
    <property type="entry name" value="GNAT_dom"/>
</dbReference>
<organism evidence="2 3">
    <name type="scientific">Thalassotalea algicola</name>
    <dbReference type="NCBI Taxonomy" id="2716224"/>
    <lineage>
        <taxon>Bacteria</taxon>
        <taxon>Pseudomonadati</taxon>
        <taxon>Pseudomonadota</taxon>
        <taxon>Gammaproteobacteria</taxon>
        <taxon>Alteromonadales</taxon>
        <taxon>Colwelliaceae</taxon>
        <taxon>Thalassotalea</taxon>
    </lineage>
</organism>
<name>A0A7Y0LDJ2_9GAMM</name>
<keyword evidence="2" id="KW-0808">Transferase</keyword>
<dbReference type="AlphaFoldDB" id="A0A7Y0LDJ2"/>
<evidence type="ECO:0000313" key="2">
    <source>
        <dbReference type="EMBL" id="NMP32574.1"/>
    </source>
</evidence>